<protein>
    <submittedName>
        <fullName evidence="2">Uncharacterized protein</fullName>
    </submittedName>
</protein>
<dbReference type="Proteomes" id="UP000177362">
    <property type="component" value="Unassembled WGS sequence"/>
</dbReference>
<gene>
    <name evidence="2" type="ORF">A3C11_00975</name>
</gene>
<evidence type="ECO:0000256" key="1">
    <source>
        <dbReference type="SAM" id="MobiDB-lite"/>
    </source>
</evidence>
<feature type="compositionally biased region" description="Basic and acidic residues" evidence="1">
    <location>
        <begin position="11"/>
        <end position="21"/>
    </location>
</feature>
<reference evidence="2 3" key="1">
    <citation type="journal article" date="2016" name="Nat. Commun.">
        <title>Thousands of microbial genomes shed light on interconnected biogeochemical processes in an aquifer system.</title>
        <authorList>
            <person name="Anantharaman K."/>
            <person name="Brown C.T."/>
            <person name="Hug L.A."/>
            <person name="Sharon I."/>
            <person name="Castelle C.J."/>
            <person name="Probst A.J."/>
            <person name="Thomas B.C."/>
            <person name="Singh A."/>
            <person name="Wilkins M.J."/>
            <person name="Karaoz U."/>
            <person name="Brodie E.L."/>
            <person name="Williams K.H."/>
            <person name="Hubbard S.S."/>
            <person name="Banfield J.F."/>
        </authorList>
    </citation>
    <scope>NUCLEOTIDE SEQUENCE [LARGE SCALE GENOMIC DNA]</scope>
</reference>
<accession>A0A1G2KNS4</accession>
<evidence type="ECO:0000313" key="3">
    <source>
        <dbReference type="Proteomes" id="UP000177362"/>
    </source>
</evidence>
<dbReference type="AlphaFoldDB" id="A0A1G2KNS4"/>
<dbReference type="STRING" id="1802271.A3C11_00975"/>
<sequence length="278" mass="31844">MEQEDSSYELELSKEDSEIEPSAERAVERCRLIYDSIGPEVGCVFVEANMVLTLADCRGQTETPIWNPDDIDRKEVEDLKKLSIEGVRSSSSEGKRPQFGPYINLDVESLAGYEIATKNRKIPGILPFRAAEGWAGFDKWRKETLRALEFCKENGSFPPYSNVAHLYHGIVKGYPDEAVLDADAYYGVLRKIGKKSATSRIPLAKYYGGAQPLYTYLPKTEGSLDILEHERDWQKVLEEFYASEWHRQIAVTPAFIKARETNHEKDNRWKFKKHITEK</sequence>
<evidence type="ECO:0000313" key="2">
    <source>
        <dbReference type="EMBL" id="OHA01033.1"/>
    </source>
</evidence>
<name>A0A1G2KNS4_9BACT</name>
<organism evidence="2 3">
    <name type="scientific">Candidatus Sungbacteria bacterium RIFCSPHIGHO2_02_FULL_49_12</name>
    <dbReference type="NCBI Taxonomy" id="1802271"/>
    <lineage>
        <taxon>Bacteria</taxon>
        <taxon>Candidatus Sungiibacteriota</taxon>
    </lineage>
</organism>
<comment type="caution">
    <text evidence="2">The sequence shown here is derived from an EMBL/GenBank/DDBJ whole genome shotgun (WGS) entry which is preliminary data.</text>
</comment>
<dbReference type="EMBL" id="MHQJ01000030">
    <property type="protein sequence ID" value="OHA01033.1"/>
    <property type="molecule type" value="Genomic_DNA"/>
</dbReference>
<feature type="region of interest" description="Disordered" evidence="1">
    <location>
        <begin position="1"/>
        <end position="21"/>
    </location>
</feature>
<proteinExistence type="predicted"/>